<organism evidence="3 4">
    <name type="scientific">Cellulosimicrobium funkei</name>
    <dbReference type="NCBI Taxonomy" id="264251"/>
    <lineage>
        <taxon>Bacteria</taxon>
        <taxon>Bacillati</taxon>
        <taxon>Actinomycetota</taxon>
        <taxon>Actinomycetes</taxon>
        <taxon>Micrococcales</taxon>
        <taxon>Promicromonosporaceae</taxon>
        <taxon>Cellulosimicrobium</taxon>
    </lineage>
</organism>
<accession>A0A0H2L3R5</accession>
<name>A0A0H2L3R5_9MICO</name>
<dbReference type="InterPro" id="IPR027392">
    <property type="entry name" value="TF_Znf"/>
</dbReference>
<dbReference type="STRING" id="264251.FB00_09985"/>
<feature type="compositionally biased region" description="Low complexity" evidence="1">
    <location>
        <begin position="51"/>
        <end position="62"/>
    </location>
</feature>
<evidence type="ECO:0000313" key="4">
    <source>
        <dbReference type="Proteomes" id="UP000035265"/>
    </source>
</evidence>
<dbReference type="EMBL" id="JNBQ01000009">
    <property type="protein sequence ID" value="KLN34822.1"/>
    <property type="molecule type" value="Genomic_DNA"/>
</dbReference>
<dbReference type="Proteomes" id="UP000035265">
    <property type="component" value="Unassembled WGS sequence"/>
</dbReference>
<gene>
    <name evidence="3" type="ORF">FB00_09985</name>
</gene>
<dbReference type="RefSeq" id="WP_047232730.1">
    <property type="nucleotide sequence ID" value="NZ_JNBQ01000009.1"/>
</dbReference>
<feature type="domain" description="Transcription factor zinc-finger" evidence="2">
    <location>
        <begin position="3"/>
        <end position="42"/>
    </location>
</feature>
<evidence type="ECO:0000256" key="1">
    <source>
        <dbReference type="SAM" id="MobiDB-lite"/>
    </source>
</evidence>
<feature type="compositionally biased region" description="Basic and acidic residues" evidence="1">
    <location>
        <begin position="88"/>
        <end position="134"/>
    </location>
</feature>
<comment type="caution">
    <text evidence="3">The sequence shown here is derived from an EMBL/GenBank/DDBJ whole genome shotgun (WGS) entry which is preliminary data.</text>
</comment>
<evidence type="ECO:0000313" key="3">
    <source>
        <dbReference type="EMBL" id="KLN34822.1"/>
    </source>
</evidence>
<proteinExistence type="predicted"/>
<keyword evidence="4" id="KW-1185">Reference proteome</keyword>
<feature type="compositionally biased region" description="Pro residues" evidence="1">
    <location>
        <begin position="63"/>
        <end position="78"/>
    </location>
</feature>
<dbReference type="AlphaFoldDB" id="A0A0H2L3R5"/>
<feature type="region of interest" description="Disordered" evidence="1">
    <location>
        <begin position="51"/>
        <end position="142"/>
    </location>
</feature>
<dbReference type="Pfam" id="PF13453">
    <property type="entry name" value="Zn_ribbon_TFIIB"/>
    <property type="match status" value="1"/>
</dbReference>
<reference evidence="3 4" key="1">
    <citation type="submission" date="2014-05" db="EMBL/GenBank/DDBJ databases">
        <title>Cellulosimicrobium funkei U11 genome.</title>
        <authorList>
            <person name="Hu C."/>
            <person name="Gong Y."/>
            <person name="Wan W."/>
            <person name="Jiang M."/>
        </authorList>
    </citation>
    <scope>NUCLEOTIDE SEQUENCE [LARGE SCALE GENOMIC DNA]</scope>
    <source>
        <strain evidence="3 4">U11</strain>
    </source>
</reference>
<dbReference type="PATRIC" id="fig|264251.5.peg.2032"/>
<sequence>MLCPTDQTVLVMTERKGVEIDYCPTCRGVWLDRGELDKIIDRSLESEIAAEAAGPAAAAPTAPAAPPAPAPTSYPPAPAADYGTPGYGERRDDRRYDDRDRYRGDQYGDDRYRDDRYRDDRDRRYDGRDGYDPRYRKRKKKESWLEDLFDF</sequence>
<evidence type="ECO:0000259" key="2">
    <source>
        <dbReference type="Pfam" id="PF13453"/>
    </source>
</evidence>
<protein>
    <recommendedName>
        <fullName evidence="2">Transcription factor zinc-finger domain-containing protein</fullName>
    </recommendedName>
</protein>